<comment type="caution">
    <text evidence="15">The sequence shown here is derived from an EMBL/GenBank/DDBJ whole genome shotgun (WGS) entry which is preliminary data.</text>
</comment>
<dbReference type="SMART" id="SM00388">
    <property type="entry name" value="HisKA"/>
    <property type="match status" value="1"/>
</dbReference>
<evidence type="ECO:0000259" key="13">
    <source>
        <dbReference type="PROSITE" id="PS50112"/>
    </source>
</evidence>
<feature type="coiled-coil region" evidence="11">
    <location>
        <begin position="120"/>
        <end position="172"/>
    </location>
</feature>
<keyword evidence="3" id="KW-0597">Phosphoprotein</keyword>
<dbReference type="CDD" id="cd00082">
    <property type="entry name" value="HisKA"/>
    <property type="match status" value="1"/>
</dbReference>
<feature type="domain" description="PAS" evidence="13">
    <location>
        <begin position="2"/>
        <end position="72"/>
    </location>
</feature>
<proteinExistence type="predicted"/>
<feature type="domain" description="Histidine kinase" evidence="12">
    <location>
        <begin position="179"/>
        <end position="395"/>
    </location>
</feature>
<dbReference type="PANTHER" id="PTHR43711:SF26">
    <property type="entry name" value="SENSOR HISTIDINE KINASE RCSC"/>
    <property type="match status" value="1"/>
</dbReference>
<dbReference type="NCBIfam" id="TIGR00229">
    <property type="entry name" value="sensory_box"/>
    <property type="match status" value="1"/>
</dbReference>
<dbReference type="PRINTS" id="PR00344">
    <property type="entry name" value="BCTRLSENSOR"/>
</dbReference>
<dbReference type="Gene3D" id="1.10.287.130">
    <property type="match status" value="1"/>
</dbReference>
<dbReference type="CDD" id="cd00130">
    <property type="entry name" value="PAS"/>
    <property type="match status" value="1"/>
</dbReference>
<dbReference type="InterPro" id="IPR036097">
    <property type="entry name" value="HisK_dim/P_sf"/>
</dbReference>
<comment type="catalytic activity">
    <reaction evidence="1">
        <text>ATP + protein L-histidine = ADP + protein N-phospho-L-histidine.</text>
        <dbReference type="EC" id="2.7.13.3"/>
    </reaction>
</comment>
<evidence type="ECO:0000313" key="16">
    <source>
        <dbReference type="Proteomes" id="UP001139450"/>
    </source>
</evidence>
<dbReference type="InterPro" id="IPR050736">
    <property type="entry name" value="Sensor_HK_Regulatory"/>
</dbReference>
<dbReference type="FunFam" id="3.30.450.20:FF:000060">
    <property type="entry name" value="Sensor protein FixL"/>
    <property type="match status" value="1"/>
</dbReference>
<evidence type="ECO:0000259" key="14">
    <source>
        <dbReference type="PROSITE" id="PS50113"/>
    </source>
</evidence>
<keyword evidence="6 15" id="KW-0418">Kinase</keyword>
<gene>
    <name evidence="15" type="ORF">MUY27_01370</name>
</gene>
<dbReference type="InterPro" id="IPR000014">
    <property type="entry name" value="PAS"/>
</dbReference>
<dbReference type="InterPro" id="IPR003661">
    <property type="entry name" value="HisK_dim/P_dom"/>
</dbReference>
<keyword evidence="8" id="KW-0902">Two-component regulatory system</keyword>
<evidence type="ECO:0000256" key="10">
    <source>
        <dbReference type="ARBA" id="ARBA00070616"/>
    </source>
</evidence>
<dbReference type="PROSITE" id="PS50109">
    <property type="entry name" value="HIS_KIN"/>
    <property type="match status" value="1"/>
</dbReference>
<dbReference type="SUPFAM" id="SSF55874">
    <property type="entry name" value="ATPase domain of HSP90 chaperone/DNA topoisomerase II/histidine kinase"/>
    <property type="match status" value="1"/>
</dbReference>
<dbReference type="InterPro" id="IPR013767">
    <property type="entry name" value="PAS_fold"/>
</dbReference>
<keyword evidence="16" id="KW-1185">Reference proteome</keyword>
<keyword evidence="4" id="KW-0808">Transferase</keyword>
<dbReference type="EC" id="2.7.13.3" evidence="2"/>
<evidence type="ECO:0000256" key="7">
    <source>
        <dbReference type="ARBA" id="ARBA00022840"/>
    </source>
</evidence>
<dbReference type="SMART" id="SM00387">
    <property type="entry name" value="HATPase_c"/>
    <property type="match status" value="1"/>
</dbReference>
<evidence type="ECO:0000256" key="9">
    <source>
        <dbReference type="ARBA" id="ARBA00059827"/>
    </source>
</evidence>
<dbReference type="AlphaFoldDB" id="A0A9X2BBJ3"/>
<keyword evidence="5" id="KW-0547">Nucleotide-binding</keyword>
<evidence type="ECO:0000256" key="4">
    <source>
        <dbReference type="ARBA" id="ARBA00022679"/>
    </source>
</evidence>
<dbReference type="Gene3D" id="3.30.450.20">
    <property type="entry name" value="PAS domain"/>
    <property type="match status" value="1"/>
</dbReference>
<feature type="domain" description="PAC" evidence="14">
    <location>
        <begin position="79"/>
        <end position="129"/>
    </location>
</feature>
<keyword evidence="7" id="KW-0067">ATP-binding</keyword>
<evidence type="ECO:0000259" key="12">
    <source>
        <dbReference type="PROSITE" id="PS50109"/>
    </source>
</evidence>
<dbReference type="PROSITE" id="PS50113">
    <property type="entry name" value="PAC"/>
    <property type="match status" value="1"/>
</dbReference>
<organism evidence="15 16">
    <name type="scientific">Mucilaginibacter straminoryzae</name>
    <dbReference type="NCBI Taxonomy" id="2932774"/>
    <lineage>
        <taxon>Bacteria</taxon>
        <taxon>Pseudomonadati</taxon>
        <taxon>Bacteroidota</taxon>
        <taxon>Sphingobacteriia</taxon>
        <taxon>Sphingobacteriales</taxon>
        <taxon>Sphingobacteriaceae</taxon>
        <taxon>Mucilaginibacter</taxon>
    </lineage>
</organism>
<dbReference type="PROSITE" id="PS50112">
    <property type="entry name" value="PAS"/>
    <property type="match status" value="1"/>
</dbReference>
<evidence type="ECO:0000313" key="15">
    <source>
        <dbReference type="EMBL" id="MCJ8208338.1"/>
    </source>
</evidence>
<evidence type="ECO:0000256" key="6">
    <source>
        <dbReference type="ARBA" id="ARBA00022777"/>
    </source>
</evidence>
<dbReference type="Pfam" id="PF00989">
    <property type="entry name" value="PAS"/>
    <property type="match status" value="1"/>
</dbReference>
<comment type="function">
    <text evidence="9">Putative oxygen sensor; modulates the activity of FixJ, a transcriptional activator of nitrogen fixation fixK gene. FixL probably acts as a kinase that phosphorylates FixJ.</text>
</comment>
<evidence type="ECO:0000256" key="11">
    <source>
        <dbReference type="SAM" id="Coils"/>
    </source>
</evidence>
<dbReference type="Gene3D" id="3.30.565.10">
    <property type="entry name" value="Histidine kinase-like ATPase, C-terminal domain"/>
    <property type="match status" value="1"/>
</dbReference>
<dbReference type="Pfam" id="PF02518">
    <property type="entry name" value="HATPase_c"/>
    <property type="match status" value="1"/>
</dbReference>
<dbReference type="SUPFAM" id="SSF47384">
    <property type="entry name" value="Homodimeric domain of signal transducing histidine kinase"/>
    <property type="match status" value="1"/>
</dbReference>
<dbReference type="InterPro" id="IPR004358">
    <property type="entry name" value="Sig_transdc_His_kin-like_C"/>
</dbReference>
<evidence type="ECO:0000256" key="2">
    <source>
        <dbReference type="ARBA" id="ARBA00012438"/>
    </source>
</evidence>
<keyword evidence="11" id="KW-0175">Coiled coil</keyword>
<dbReference type="SMART" id="SM00091">
    <property type="entry name" value="PAS"/>
    <property type="match status" value="1"/>
</dbReference>
<dbReference type="InterPro" id="IPR035965">
    <property type="entry name" value="PAS-like_dom_sf"/>
</dbReference>
<dbReference type="InterPro" id="IPR003594">
    <property type="entry name" value="HATPase_dom"/>
</dbReference>
<dbReference type="InterPro" id="IPR005467">
    <property type="entry name" value="His_kinase_dom"/>
</dbReference>
<dbReference type="SUPFAM" id="SSF55785">
    <property type="entry name" value="PYP-like sensor domain (PAS domain)"/>
    <property type="match status" value="1"/>
</dbReference>
<evidence type="ECO:0000256" key="1">
    <source>
        <dbReference type="ARBA" id="ARBA00000085"/>
    </source>
</evidence>
<name>A0A9X2BBJ3_9SPHI</name>
<dbReference type="RefSeq" id="WP_245128169.1">
    <property type="nucleotide sequence ID" value="NZ_JALJEJ010000001.1"/>
</dbReference>
<dbReference type="FunFam" id="3.30.565.10:FF:000006">
    <property type="entry name" value="Sensor histidine kinase WalK"/>
    <property type="match status" value="1"/>
</dbReference>
<dbReference type="Pfam" id="PF00512">
    <property type="entry name" value="HisKA"/>
    <property type="match status" value="1"/>
</dbReference>
<dbReference type="PANTHER" id="PTHR43711">
    <property type="entry name" value="TWO-COMPONENT HISTIDINE KINASE"/>
    <property type="match status" value="1"/>
</dbReference>
<dbReference type="InterPro" id="IPR000700">
    <property type="entry name" value="PAS-assoc_C"/>
</dbReference>
<reference evidence="15" key="1">
    <citation type="submission" date="2022-04" db="EMBL/GenBank/DDBJ databases">
        <title>Mucilaginibacter sp. RS28 isolated from freshwater.</title>
        <authorList>
            <person name="Ko S.-R."/>
        </authorList>
    </citation>
    <scope>NUCLEOTIDE SEQUENCE</scope>
    <source>
        <strain evidence="15">RS28</strain>
    </source>
</reference>
<dbReference type="GO" id="GO:0006355">
    <property type="term" value="P:regulation of DNA-templated transcription"/>
    <property type="evidence" value="ECO:0007669"/>
    <property type="project" value="InterPro"/>
</dbReference>
<dbReference type="GO" id="GO:0000155">
    <property type="term" value="F:phosphorelay sensor kinase activity"/>
    <property type="evidence" value="ECO:0007669"/>
    <property type="project" value="InterPro"/>
</dbReference>
<sequence>MIQPLLKAILENAIDGIVVIDPKGYIEMVNPAACTLFGYEAAELQGRRVEVLMQSRDAHTHQAHVNQYLQGGVSGIIGRGREVSGLKKDGTIFPMRLAVSEVIMGDKIYFTGILHDLTREKQAEEALKNHAATLERLVAERTGKLKINISQLEELREELSNTLEKEKSLNQMKSKFVSLASHEFRSPLSNIQLSASLVEKYYDRQEPDKAMSHLKKIKFAVNDLTTTLNDFLSVERIETGKIKPVLGNFEIKALMDEVMAEIRSLLKDDQLLSSTHPEEAIQISVDRNLLKHCLLNLLTNAVKYTGSDGVIELVTEANSQAINISVKDNGIGIPQHDQPKLFEAFFRASNAGNAPGTGLGLSIVHNYVRLMNGKIYCESRAGSGTVFTITFPPSIIVTSATSAQQGVKKQAS</sequence>
<dbReference type="Proteomes" id="UP001139450">
    <property type="component" value="Unassembled WGS sequence"/>
</dbReference>
<dbReference type="InterPro" id="IPR036890">
    <property type="entry name" value="HATPase_C_sf"/>
</dbReference>
<protein>
    <recommendedName>
        <fullName evidence="10">Sensor protein FixL</fullName>
        <ecNumber evidence="2">2.7.13.3</ecNumber>
    </recommendedName>
</protein>
<evidence type="ECO:0000256" key="8">
    <source>
        <dbReference type="ARBA" id="ARBA00023012"/>
    </source>
</evidence>
<dbReference type="CDD" id="cd00075">
    <property type="entry name" value="HATPase"/>
    <property type="match status" value="1"/>
</dbReference>
<evidence type="ECO:0000256" key="3">
    <source>
        <dbReference type="ARBA" id="ARBA00022553"/>
    </source>
</evidence>
<accession>A0A9X2BBJ3</accession>
<dbReference type="EMBL" id="JALJEJ010000001">
    <property type="protein sequence ID" value="MCJ8208338.1"/>
    <property type="molecule type" value="Genomic_DNA"/>
</dbReference>
<dbReference type="GO" id="GO:0005524">
    <property type="term" value="F:ATP binding"/>
    <property type="evidence" value="ECO:0007669"/>
    <property type="project" value="UniProtKB-KW"/>
</dbReference>
<evidence type="ECO:0000256" key="5">
    <source>
        <dbReference type="ARBA" id="ARBA00022741"/>
    </source>
</evidence>